<accession>A0A0F9FBA0</accession>
<proteinExistence type="predicted"/>
<dbReference type="EMBL" id="LAZR01033343">
    <property type="protein sequence ID" value="KKL48357.1"/>
    <property type="molecule type" value="Genomic_DNA"/>
</dbReference>
<gene>
    <name evidence="1" type="ORF">LCGC14_2326310</name>
</gene>
<reference evidence="1" key="1">
    <citation type="journal article" date="2015" name="Nature">
        <title>Complex archaea that bridge the gap between prokaryotes and eukaryotes.</title>
        <authorList>
            <person name="Spang A."/>
            <person name="Saw J.H."/>
            <person name="Jorgensen S.L."/>
            <person name="Zaremba-Niedzwiedzka K."/>
            <person name="Martijn J."/>
            <person name="Lind A.E."/>
            <person name="van Eijk R."/>
            <person name="Schleper C."/>
            <person name="Guy L."/>
            <person name="Ettema T.J."/>
        </authorList>
    </citation>
    <scope>NUCLEOTIDE SEQUENCE</scope>
</reference>
<feature type="non-terminal residue" evidence="1">
    <location>
        <position position="1"/>
    </location>
</feature>
<organism evidence="1">
    <name type="scientific">marine sediment metagenome</name>
    <dbReference type="NCBI Taxonomy" id="412755"/>
    <lineage>
        <taxon>unclassified sequences</taxon>
        <taxon>metagenomes</taxon>
        <taxon>ecological metagenomes</taxon>
    </lineage>
</organism>
<name>A0A0F9FBA0_9ZZZZ</name>
<protein>
    <submittedName>
        <fullName evidence="1">Uncharacterized protein</fullName>
    </submittedName>
</protein>
<comment type="caution">
    <text evidence="1">The sequence shown here is derived from an EMBL/GenBank/DDBJ whole genome shotgun (WGS) entry which is preliminary data.</text>
</comment>
<evidence type="ECO:0000313" key="1">
    <source>
        <dbReference type="EMBL" id="KKL48357.1"/>
    </source>
</evidence>
<dbReference type="AlphaFoldDB" id="A0A0F9FBA0"/>
<sequence>IDAVVAGLAPGLLLFITSKIMDKLAENGTTLLPTLPLSVEPVTNVGTSGQCLFCSAPDVERRLKLRIRTPTVSPAEGLLGGHSRMARPVGHSMPERILVFASGIGYRVSAIRTWRA</sequence>